<dbReference type="InterPro" id="IPR040962">
    <property type="entry name" value="TPR_22"/>
</dbReference>
<name>A0ABR3ZG91_9PEZI</name>
<feature type="compositionally biased region" description="Acidic residues" evidence="4">
    <location>
        <begin position="351"/>
        <end position="371"/>
    </location>
</feature>
<comment type="caution">
    <text evidence="5">The sequence shown here is derived from an EMBL/GenBank/DDBJ whole genome shotgun (WGS) entry which is preliminary data.</text>
</comment>
<evidence type="ECO:0000256" key="1">
    <source>
        <dbReference type="ARBA" id="ARBA00022737"/>
    </source>
</evidence>
<reference evidence="5 6" key="1">
    <citation type="journal article" date="2024" name="IMA Fungus">
        <title>IMA Genome - F19 : A genome assembly and annotation guide to empower mycologists, including annotated draft genome sequences of Ceratocystis pirilliformis, Diaporthe australafricana, Fusarium ophioides, Paecilomyces lecythidis, and Sporothrix stenoceras.</title>
        <authorList>
            <person name="Aylward J."/>
            <person name="Wilson A.M."/>
            <person name="Visagie C.M."/>
            <person name="Spraker J."/>
            <person name="Barnes I."/>
            <person name="Buitendag C."/>
            <person name="Ceriani C."/>
            <person name="Del Mar Angel L."/>
            <person name="du Plessis D."/>
            <person name="Fuchs T."/>
            <person name="Gasser K."/>
            <person name="Kramer D."/>
            <person name="Li W."/>
            <person name="Munsamy K."/>
            <person name="Piso A."/>
            <person name="Price J.L."/>
            <person name="Sonnekus B."/>
            <person name="Thomas C."/>
            <person name="van der Nest A."/>
            <person name="van Dijk A."/>
            <person name="van Heerden A."/>
            <person name="van Vuuren N."/>
            <person name="Yilmaz N."/>
            <person name="Duong T.A."/>
            <person name="van der Merwe N.A."/>
            <person name="Wingfield M.J."/>
            <person name="Wingfield B.D."/>
        </authorList>
    </citation>
    <scope>NUCLEOTIDE SEQUENCE [LARGE SCALE GENOMIC DNA]</scope>
    <source>
        <strain evidence="5 6">CMW 5346</strain>
    </source>
</reference>
<feature type="repeat" description="TPR" evidence="3">
    <location>
        <begin position="695"/>
        <end position="728"/>
    </location>
</feature>
<keyword evidence="1" id="KW-0677">Repeat</keyword>
<accession>A0ABR3ZG91</accession>
<evidence type="ECO:0000313" key="5">
    <source>
        <dbReference type="EMBL" id="KAL1899207.1"/>
    </source>
</evidence>
<organism evidence="5 6">
    <name type="scientific">Sporothrix stenoceras</name>
    <dbReference type="NCBI Taxonomy" id="5173"/>
    <lineage>
        <taxon>Eukaryota</taxon>
        <taxon>Fungi</taxon>
        <taxon>Dikarya</taxon>
        <taxon>Ascomycota</taxon>
        <taxon>Pezizomycotina</taxon>
        <taxon>Sordariomycetes</taxon>
        <taxon>Sordariomycetidae</taxon>
        <taxon>Ophiostomatales</taxon>
        <taxon>Ophiostomataceae</taxon>
        <taxon>Sporothrix</taxon>
    </lineage>
</organism>
<dbReference type="SUPFAM" id="SSF48452">
    <property type="entry name" value="TPR-like"/>
    <property type="match status" value="4"/>
</dbReference>
<dbReference type="EMBL" id="JAWCUI010000013">
    <property type="protein sequence ID" value="KAL1899207.1"/>
    <property type="molecule type" value="Genomic_DNA"/>
</dbReference>
<dbReference type="PANTHER" id="PTHR15704:SF7">
    <property type="entry name" value="SUPERKILLER COMPLEX PROTEIN 3"/>
    <property type="match status" value="1"/>
</dbReference>
<evidence type="ECO:0000256" key="4">
    <source>
        <dbReference type="SAM" id="MobiDB-lite"/>
    </source>
</evidence>
<dbReference type="Pfam" id="PF13181">
    <property type="entry name" value="TPR_8"/>
    <property type="match status" value="1"/>
</dbReference>
<feature type="region of interest" description="Disordered" evidence="4">
    <location>
        <begin position="328"/>
        <end position="385"/>
    </location>
</feature>
<feature type="repeat" description="TPR" evidence="3">
    <location>
        <begin position="1204"/>
        <end position="1237"/>
    </location>
</feature>
<dbReference type="InterPro" id="IPR011990">
    <property type="entry name" value="TPR-like_helical_dom_sf"/>
</dbReference>
<dbReference type="Gene3D" id="1.25.40.10">
    <property type="entry name" value="Tetratricopeptide repeat domain"/>
    <property type="match status" value="6"/>
</dbReference>
<keyword evidence="6" id="KW-1185">Reference proteome</keyword>
<dbReference type="InterPro" id="IPR039226">
    <property type="entry name" value="Ski3/TTC37"/>
</dbReference>
<sequence length="1501" mass="165750">MAGLKKPGSAASGAKAQLKAIGELLKQQKFDDAAQQARDVLEADPKSYQALIFLGFALDKAGKLDEAVPVYEEATRVKPADAQGWQGLIQVYEKQGASSIPKYKVAALQLSLIFRDAADLFKCQGVVDKFVGFARKIGDSKQIVDALGIILPDSPIYPTLVGRVLPPATTYETMAKLVEADETRRINTLIGERRTRIGARLADVTKEVKSEVFATSPLTHIYSELINWTKDDDLRHEYEEKLLAYRVDRLSAFSGEVKAAERDEVIKFAKGMVIIKQPFRLAWDIAVDWQDLAEIRDWDAALLWEYRAFFPESGLGKALSGFLTSDLSPFGEPPADPKQEEANKKKKNKDEEGEEEEEVSEDEEEEGEGEGDDKKEKRKPRRKIVPLPTTDEERLALLKEGVAESKAFLAARMLSAWYQNTEEHSDNIDLVRKSLKRLEDRKSSTGMAFQNTEDALDGSLGTSLIYHQVPHNHPEAKRLFEKVLSHNKEAIIALIGMGLICEEEVDYNPAVSYLERALALDKNDLRVRSEAAWVHTLKKNYAHARGELEACIPLLTQQVQSKVVRISVPAQKLLALTQYRLGVCVWNLDTSRPARKDRNGAYKLFLSALKNDLTLAPAYTSLGVFYADYSKDRKRAFKCFMKALELSDGELEAGRRLVQTFADKRDWESIELVAQRVVDSGLATPPWGSKKPAHSWLYSALGTAQLHQKEYNKAMMSFRMATRLSQTDYHSFIALAETYLRARMHYSAIRAIDQARRIEEENGLDESYERWFTDYLLANIYRGVGEHDKAIGLYESILAARPNEEGVLIALIHAMVESAESCIKTGLFGEAVSKATETLTFSGKVPVKTAETTYGFWTAVASACGVFSTVQGKATAFPAAQAASLVTIGSVGEEEHEAYKFLQDIDRVGTAVVLAYETFSGDEKIGVDLTRCLHATILAYKRALHVTPANDNHMRAVAHYNLGWAEYRAHTCLPGDLRDSLNGYLRAAIRCFKRAIELEAGNRKFWNALGVATSAVHPPVAQHAFTRSLFLGRGRASVWANLGTLALLHDDAELANHAFAEGQSTDPDYGPSWLGQGCVALRFGEAAEARSLFLHAMDLSDASSLAAREQYAISLFDHLVDEDTLNDKAKAAKTSTTDLAPALIGLEQVRRLQPQQLPYAHLFALYRERIHDKTNTSTLLEEICATLEADFEATESVESLKRVAVAKADLARAYVTMGNYEAAIECSEMAVQLVEDSDGNSVEGELPMSARRKVRLSAYLAAGLAKFFSQDFDGALADFEAIFAEDGADESARNPDVVCLFAQVLWASGREDARQCAQDELFAVIEAHPDHVQAILLLGVVALLNGDAESAEAVVSELVDLEEGKSQAVIAAADQAHIGQVLHALANPERETDVANRRAARSQAQRDIMLHPHLPHGWTNLAEEAEEADVDETAEDDEDEDFASDMALRLALNLLPPRGNLVAEDLAKACVGTRRPADAQVAIFAAPWLQDGWQALAGAIL</sequence>
<dbReference type="PANTHER" id="PTHR15704">
    <property type="entry name" value="SUPERKILLER 3 PROTEIN-RELATED"/>
    <property type="match status" value="1"/>
</dbReference>
<feature type="repeat" description="TPR" evidence="3">
    <location>
        <begin position="48"/>
        <end position="81"/>
    </location>
</feature>
<dbReference type="InterPro" id="IPR019734">
    <property type="entry name" value="TPR_rpt"/>
</dbReference>
<dbReference type="PROSITE" id="PS50005">
    <property type="entry name" value="TPR"/>
    <property type="match status" value="4"/>
</dbReference>
<dbReference type="Pfam" id="PF13176">
    <property type="entry name" value="TPR_7"/>
    <property type="match status" value="1"/>
</dbReference>
<evidence type="ECO:0000256" key="3">
    <source>
        <dbReference type="PROSITE-ProRule" id="PRU00339"/>
    </source>
</evidence>
<proteinExistence type="predicted"/>
<evidence type="ECO:0000313" key="6">
    <source>
        <dbReference type="Proteomes" id="UP001583186"/>
    </source>
</evidence>
<dbReference type="SMART" id="SM00028">
    <property type="entry name" value="TPR"/>
    <property type="match status" value="12"/>
</dbReference>
<protein>
    <submittedName>
        <fullName evidence="5">Superkiller protein 3</fullName>
    </submittedName>
</protein>
<keyword evidence="2 3" id="KW-0802">TPR repeat</keyword>
<feature type="repeat" description="TPR" evidence="3">
    <location>
        <begin position="491"/>
        <end position="524"/>
    </location>
</feature>
<dbReference type="Pfam" id="PF18833">
    <property type="entry name" value="TPR_22"/>
    <property type="match status" value="1"/>
</dbReference>
<dbReference type="Pfam" id="PF13432">
    <property type="entry name" value="TPR_16"/>
    <property type="match status" value="2"/>
</dbReference>
<evidence type="ECO:0000256" key="2">
    <source>
        <dbReference type="ARBA" id="ARBA00022803"/>
    </source>
</evidence>
<dbReference type="Proteomes" id="UP001583186">
    <property type="component" value="Unassembled WGS sequence"/>
</dbReference>
<gene>
    <name evidence="5" type="primary">SKI3</name>
    <name evidence="5" type="ORF">Sste5346_003129</name>
</gene>